<keyword evidence="8 11" id="KW-1133">Transmembrane helix</keyword>
<dbReference type="PIRSF" id="PIRSF015761">
    <property type="entry name" value="Protein_L"/>
    <property type="match status" value="1"/>
</dbReference>
<keyword evidence="5" id="KW-0997">Cell inner membrane</keyword>
<evidence type="ECO:0000313" key="15">
    <source>
        <dbReference type="Proteomes" id="UP000582981"/>
    </source>
</evidence>
<keyword evidence="3 10" id="KW-0813">Transport</keyword>
<dbReference type="Proteomes" id="UP000582981">
    <property type="component" value="Unassembled WGS sequence"/>
</dbReference>
<dbReference type="AlphaFoldDB" id="A0A7Y8BLH4"/>
<dbReference type="Gene3D" id="3.30.420.380">
    <property type="match status" value="1"/>
</dbReference>
<gene>
    <name evidence="14" type="ORF">HX829_16720</name>
</gene>
<keyword evidence="7 10" id="KW-0653">Protein transport</keyword>
<sequence>MSNWLYLTAEGLAGCDAGWPVGYWQAGGEYRAVTLAEAATFLSGQSVRVILPMEICSGLRSEPWPGRRKPTVQALAYAVEDRLAEELDGLHLAVGAAAKDSRYPLLAINKERFKAILALLRASGLQVESVKVDADLLPDDQVYGVWWAGRWLVGGAIEARLALSPEDLEVLRPRLPETLCWMGADRQAEIAALLVTGHSRGLDLLQGEFRQVRARWPLGALVLSALALFVLSWGFILARAHYLENAAGQLYEQSVQRFQRLYPEQTRIVDLAAQLKALQGQTDQPGSQMSRLVQLIEQVVGGSSVEVQRIEYRAGSGWTLLLTAGSFTDLERLRERGQGSGLPIRLGSASKDRERVQAVLMLEEKNG</sequence>
<dbReference type="GO" id="GO:0009276">
    <property type="term" value="C:Gram-negative-bacterium-type cell wall"/>
    <property type="evidence" value="ECO:0007669"/>
    <property type="project" value="InterPro"/>
</dbReference>
<evidence type="ECO:0000256" key="1">
    <source>
        <dbReference type="ARBA" id="ARBA00004377"/>
    </source>
</evidence>
<dbReference type="GO" id="GO:0015627">
    <property type="term" value="C:type II protein secretion system complex"/>
    <property type="evidence" value="ECO:0007669"/>
    <property type="project" value="InterPro"/>
</dbReference>
<evidence type="ECO:0000256" key="9">
    <source>
        <dbReference type="ARBA" id="ARBA00023136"/>
    </source>
</evidence>
<comment type="caution">
    <text evidence="14">The sequence shown here is derived from an EMBL/GenBank/DDBJ whole genome shotgun (WGS) entry which is preliminary data.</text>
</comment>
<feature type="domain" description="GspL cytoplasmic actin-ATPase-like" evidence="12">
    <location>
        <begin position="66"/>
        <end position="171"/>
    </location>
</feature>
<comment type="similarity">
    <text evidence="2 10">Belongs to the GSP L family.</text>
</comment>
<comment type="function">
    <text evidence="10">Inner membrane component of the type II secretion system required for the energy-dependent secretion of extracellular factors such as proteases and toxins from the periplasm.</text>
</comment>
<keyword evidence="4" id="KW-1003">Cell membrane</keyword>
<dbReference type="InterPro" id="IPR025691">
    <property type="entry name" value="GspL_pp_dom"/>
</dbReference>
<evidence type="ECO:0000256" key="10">
    <source>
        <dbReference type="PIRNR" id="PIRNR015761"/>
    </source>
</evidence>
<keyword evidence="6 11" id="KW-0812">Transmembrane</keyword>
<dbReference type="InterPro" id="IPR024230">
    <property type="entry name" value="GspL_cyto_dom"/>
</dbReference>
<dbReference type="SUPFAM" id="SSF53067">
    <property type="entry name" value="Actin-like ATPase domain"/>
    <property type="match status" value="1"/>
</dbReference>
<dbReference type="Pfam" id="PF05134">
    <property type="entry name" value="T2SSL"/>
    <property type="match status" value="1"/>
</dbReference>
<dbReference type="GO" id="GO:0015628">
    <property type="term" value="P:protein secretion by the type II secretion system"/>
    <property type="evidence" value="ECO:0007669"/>
    <property type="project" value="InterPro"/>
</dbReference>
<proteinExistence type="inferred from homology"/>
<evidence type="ECO:0000256" key="11">
    <source>
        <dbReference type="SAM" id="Phobius"/>
    </source>
</evidence>
<dbReference type="InterPro" id="IPR043129">
    <property type="entry name" value="ATPase_NBD"/>
</dbReference>
<feature type="transmembrane region" description="Helical" evidence="11">
    <location>
        <begin position="216"/>
        <end position="238"/>
    </location>
</feature>
<evidence type="ECO:0000313" key="14">
    <source>
        <dbReference type="EMBL" id="NWB48135.1"/>
    </source>
</evidence>
<dbReference type="RefSeq" id="WP_177144584.1">
    <property type="nucleotide sequence ID" value="NZ_JACAPU010000018.1"/>
</dbReference>
<dbReference type="EMBL" id="JACAPU010000018">
    <property type="protein sequence ID" value="NWB48135.1"/>
    <property type="molecule type" value="Genomic_DNA"/>
</dbReference>
<dbReference type="NCBIfam" id="TIGR01709">
    <property type="entry name" value="typeII_sec_gspL"/>
    <property type="match status" value="1"/>
</dbReference>
<dbReference type="Gene3D" id="3.30.1360.100">
    <property type="entry name" value="General secretion pathway protein M, EpsM"/>
    <property type="match status" value="1"/>
</dbReference>
<protein>
    <recommendedName>
        <fullName evidence="10">Type II secretion system protein L</fullName>
        <shortName evidence="10">T2SS protein L</shortName>
    </recommendedName>
</protein>
<feature type="domain" description="GspL periplasmic" evidence="13">
    <location>
        <begin position="222"/>
        <end position="364"/>
    </location>
</feature>
<comment type="subcellular location">
    <subcellularLocation>
        <location evidence="1">Cell inner membrane</location>
        <topology evidence="1">Single-pass membrane protein</topology>
    </subcellularLocation>
</comment>
<dbReference type="CDD" id="cd24017">
    <property type="entry name" value="ASKHA_T2SSL_N"/>
    <property type="match status" value="1"/>
</dbReference>
<dbReference type="InterPro" id="IPR007812">
    <property type="entry name" value="T2SS_protein-GspL"/>
</dbReference>
<name>A0A7Y8BLH4_9PSED</name>
<accession>A0A7Y8BLH4</accession>
<evidence type="ECO:0000256" key="2">
    <source>
        <dbReference type="ARBA" id="ARBA00005318"/>
    </source>
</evidence>
<organism evidence="14 15">
    <name type="scientific">Pseudomonas gingeri</name>
    <dbReference type="NCBI Taxonomy" id="117681"/>
    <lineage>
        <taxon>Bacteria</taxon>
        <taxon>Pseudomonadati</taxon>
        <taxon>Pseudomonadota</taxon>
        <taxon>Gammaproteobacteria</taxon>
        <taxon>Pseudomonadales</taxon>
        <taxon>Pseudomonadaceae</taxon>
        <taxon>Pseudomonas</taxon>
    </lineage>
</organism>
<evidence type="ECO:0000256" key="8">
    <source>
        <dbReference type="ARBA" id="ARBA00022989"/>
    </source>
</evidence>
<evidence type="ECO:0000259" key="13">
    <source>
        <dbReference type="Pfam" id="PF12693"/>
    </source>
</evidence>
<evidence type="ECO:0000256" key="5">
    <source>
        <dbReference type="ARBA" id="ARBA00022519"/>
    </source>
</evidence>
<evidence type="ECO:0000256" key="3">
    <source>
        <dbReference type="ARBA" id="ARBA00022448"/>
    </source>
</evidence>
<evidence type="ECO:0000256" key="4">
    <source>
        <dbReference type="ARBA" id="ARBA00022475"/>
    </source>
</evidence>
<dbReference type="GO" id="GO:0005886">
    <property type="term" value="C:plasma membrane"/>
    <property type="evidence" value="ECO:0007669"/>
    <property type="project" value="UniProtKB-SubCell"/>
</dbReference>
<keyword evidence="9 11" id="KW-0472">Membrane</keyword>
<evidence type="ECO:0000259" key="12">
    <source>
        <dbReference type="Pfam" id="PF05134"/>
    </source>
</evidence>
<dbReference type="Pfam" id="PF12693">
    <property type="entry name" value="GspL_C"/>
    <property type="match status" value="1"/>
</dbReference>
<reference evidence="14 15" key="1">
    <citation type="submission" date="2020-04" db="EMBL/GenBank/DDBJ databases">
        <title>Molecular characterization of pseudomonads from Agaricus bisporus reveal novel blotch 2 pathogens in Western Europe.</title>
        <authorList>
            <person name="Taparia T."/>
            <person name="Krijger M."/>
            <person name="Haynes E."/>
            <person name="Elpinstone J.G."/>
            <person name="Noble R."/>
            <person name="Van Der Wolf J."/>
        </authorList>
    </citation>
    <scope>NUCLEOTIDE SEQUENCE [LARGE SCALE GENOMIC DNA]</scope>
    <source>
        <strain evidence="14 15">F1001</strain>
    </source>
</reference>
<evidence type="ECO:0000256" key="7">
    <source>
        <dbReference type="ARBA" id="ARBA00022927"/>
    </source>
</evidence>
<evidence type="ECO:0000256" key="6">
    <source>
        <dbReference type="ARBA" id="ARBA00022692"/>
    </source>
</evidence>